<evidence type="ECO:0000256" key="1">
    <source>
        <dbReference type="ARBA" id="ARBA00022448"/>
    </source>
</evidence>
<reference evidence="8 9" key="1">
    <citation type="journal article" date="2019" name="Int. J. Syst. Evol. Microbiol.">
        <title>The Global Catalogue of Microorganisms (GCM) 10K type strain sequencing project: providing services to taxonomists for standard genome sequencing and annotation.</title>
        <authorList>
            <consortium name="The Broad Institute Genomics Platform"/>
            <consortium name="The Broad Institute Genome Sequencing Center for Infectious Disease"/>
            <person name="Wu L."/>
            <person name="Ma J."/>
        </authorList>
    </citation>
    <scope>NUCLEOTIDE SEQUENCE [LARGE SCALE GENOMIC DNA]</scope>
    <source>
        <strain evidence="8 9">JCM 16231</strain>
    </source>
</reference>
<proteinExistence type="inferred from homology"/>
<evidence type="ECO:0000256" key="3">
    <source>
        <dbReference type="ARBA" id="ARBA00022723"/>
    </source>
</evidence>
<evidence type="ECO:0000256" key="5">
    <source>
        <dbReference type="ARBA" id="ARBA00023136"/>
    </source>
</evidence>
<dbReference type="Pfam" id="PF10070">
    <property type="entry name" value="DabA"/>
    <property type="match status" value="1"/>
</dbReference>
<keyword evidence="7" id="KW-0175">Coiled coil</keyword>
<dbReference type="InterPro" id="IPR018752">
    <property type="entry name" value="DabA"/>
</dbReference>
<protein>
    <recommendedName>
        <fullName evidence="6">Probable inorganic carbon transporter subunit DabA</fullName>
    </recommendedName>
</protein>
<comment type="function">
    <text evidence="6">Part of an energy-coupled inorganic carbon pump.</text>
</comment>
<evidence type="ECO:0000256" key="4">
    <source>
        <dbReference type="ARBA" id="ARBA00022833"/>
    </source>
</evidence>
<comment type="subcellular location">
    <subcellularLocation>
        <location evidence="6">Cell membrane</location>
        <topology evidence="6">Peripheral membrane protein</topology>
    </subcellularLocation>
</comment>
<dbReference type="EMBL" id="BAAAGG010000005">
    <property type="protein sequence ID" value="GAA0755511.1"/>
    <property type="molecule type" value="Genomic_DNA"/>
</dbReference>
<name>A0ABN1K5I7_9FLAO</name>
<accession>A0ABN1K5I7</accession>
<feature type="coiled-coil region" evidence="7">
    <location>
        <begin position="158"/>
        <end position="185"/>
    </location>
</feature>
<comment type="cofactor">
    <cofactor evidence="6">
        <name>Zn(2+)</name>
        <dbReference type="ChEBI" id="CHEBI:29105"/>
    </cofactor>
</comment>
<feature type="binding site" evidence="6">
    <location>
        <position position="492"/>
    </location>
    <ligand>
        <name>Zn(2+)</name>
        <dbReference type="ChEBI" id="CHEBI:29105"/>
    </ligand>
</feature>
<dbReference type="PANTHER" id="PTHR38344">
    <property type="entry name" value="UPF0753 PROTEIN AQ_863"/>
    <property type="match status" value="1"/>
</dbReference>
<dbReference type="HAMAP" id="MF_01871">
    <property type="entry name" value="DabA"/>
    <property type="match status" value="1"/>
</dbReference>
<dbReference type="PANTHER" id="PTHR38344:SF1">
    <property type="entry name" value="INORGANIC CARBON TRANSPORTER SUBUNIT DABA-RELATED"/>
    <property type="match status" value="1"/>
</dbReference>
<gene>
    <name evidence="6" type="primary">dabA</name>
    <name evidence="8" type="ORF">GCM10009433_10090</name>
</gene>
<evidence type="ECO:0000313" key="9">
    <source>
        <dbReference type="Proteomes" id="UP001500185"/>
    </source>
</evidence>
<keyword evidence="5 6" id="KW-0472">Membrane</keyword>
<comment type="caution">
    <text evidence="8">The sequence shown here is derived from an EMBL/GenBank/DDBJ whole genome shotgun (WGS) entry which is preliminary data.</text>
</comment>
<dbReference type="Proteomes" id="UP001500185">
    <property type="component" value="Unassembled WGS sequence"/>
</dbReference>
<feature type="binding site" evidence="6">
    <location>
        <position position="297"/>
    </location>
    <ligand>
        <name>Zn(2+)</name>
        <dbReference type="ChEBI" id="CHEBI:29105"/>
    </ligand>
</feature>
<keyword evidence="1 6" id="KW-0813">Transport</keyword>
<keyword evidence="2 6" id="KW-1003">Cell membrane</keyword>
<evidence type="ECO:0000313" key="8">
    <source>
        <dbReference type="EMBL" id="GAA0755511.1"/>
    </source>
</evidence>
<evidence type="ECO:0000256" key="2">
    <source>
        <dbReference type="ARBA" id="ARBA00022475"/>
    </source>
</evidence>
<dbReference type="RefSeq" id="WP_224453540.1">
    <property type="nucleotide sequence ID" value="NZ_BAAAGG010000005.1"/>
</dbReference>
<keyword evidence="4 6" id="KW-0862">Zinc</keyword>
<sequence>MKRDTILQKIDSTSHVIGKTWPLYAFVTSNPLTGYENRHFKQATTEAEQLVGGHLLPGVSTFRNAWHQGEIDEQELSDLFKKNGINFSAEESLSQMESQITESKNPHHEVDRLVIKWLMTFMDEGLAEWSMPNKEKGFYKAWRALVRYDQEFNLKALVALPEENLEALEELLNNYTEEEQVKILEQHLSALPGWTGYIKYRAETNSEWQNKFKITLEDYLAVRLSIANNLDFKLLNTEINHSVKNEKSDLQYLWLKAWEKTWQNKLSKELNTILETSDNTSTSTTKAKTPEAQLVFCIDTRSELIRRHVESKGDYETFGYAGFFGIAMDYENLSDGIVKKSCPPILASAYKVSEKAKNENQEEIDNYHRRQEREKFTHYFLKRMKHMLPSAFGYVEGSGFFYGVSLFLRTLMPDRLYNSKKKEKKSFEGSCNPDIQSINNSSAIEGISLGEKTAIVKSAFDLTGWKTFSPLILFVGHGSHSANNPFGSSLDCGACAASPGRHNARMLAKLANQPEVREALKEQNVLIPDSTFFLGAEHNTTTDEIVIFDSELPTSHKDQLSKLKGNLLKAQHSAITERLGDSNSSIKAAYKKTNDWSETRPEWGLAKNAGFIVGPRSLSKSINLDGNCFLHSYDWEMDTEGKALEGIMQGPMVVTQWINNHYYFSSVDNDNYGGGTKITHNVTGRFGVMQGNGGDLKRGLPLQSINETDQKAYHKPLRLSVYIQAPKDRITSILKKNENLRSLLDNEWIYLLVIDPTDSNKIMKYEQNLHWEASEKVAENQLQTIR</sequence>
<feature type="binding site" evidence="6">
    <location>
        <position position="299"/>
    </location>
    <ligand>
        <name>Zn(2+)</name>
        <dbReference type="ChEBI" id="CHEBI:29105"/>
    </ligand>
</feature>
<organism evidence="8 9">
    <name type="scientific">Psychroflexus lacisalsi</name>
    <dbReference type="NCBI Taxonomy" id="503928"/>
    <lineage>
        <taxon>Bacteria</taxon>
        <taxon>Pseudomonadati</taxon>
        <taxon>Bacteroidota</taxon>
        <taxon>Flavobacteriia</taxon>
        <taxon>Flavobacteriales</taxon>
        <taxon>Flavobacteriaceae</taxon>
        <taxon>Psychroflexus</taxon>
    </lineage>
</organism>
<keyword evidence="9" id="KW-1185">Reference proteome</keyword>
<comment type="similarity">
    <text evidence="6">Belongs to the inorganic carbon transporter (TC 9.A.2) DabA family.</text>
</comment>
<comment type="subunit">
    <text evidence="6">Forms a complex with DabB.</text>
</comment>
<evidence type="ECO:0000256" key="6">
    <source>
        <dbReference type="HAMAP-Rule" id="MF_01871"/>
    </source>
</evidence>
<evidence type="ECO:0000256" key="7">
    <source>
        <dbReference type="SAM" id="Coils"/>
    </source>
</evidence>
<keyword evidence="3 6" id="KW-0479">Metal-binding</keyword>
<feature type="binding site" evidence="6">
    <location>
        <position position="477"/>
    </location>
    <ligand>
        <name>Zn(2+)</name>
        <dbReference type="ChEBI" id="CHEBI:29105"/>
    </ligand>
</feature>